<dbReference type="Proteomes" id="UP000499080">
    <property type="component" value="Unassembled WGS sequence"/>
</dbReference>
<keyword evidence="2" id="KW-1185">Reference proteome</keyword>
<comment type="caution">
    <text evidence="1">The sequence shown here is derived from an EMBL/GenBank/DDBJ whole genome shotgun (WGS) entry which is preliminary data.</text>
</comment>
<dbReference type="AlphaFoldDB" id="A0A4Y2EPJ4"/>
<proteinExistence type="predicted"/>
<reference evidence="1 2" key="1">
    <citation type="journal article" date="2019" name="Sci. Rep.">
        <title>Orb-weaving spider Araneus ventricosus genome elucidates the spidroin gene catalogue.</title>
        <authorList>
            <person name="Kono N."/>
            <person name="Nakamura H."/>
            <person name="Ohtoshi R."/>
            <person name="Moran D.A.P."/>
            <person name="Shinohara A."/>
            <person name="Yoshida Y."/>
            <person name="Fujiwara M."/>
            <person name="Mori M."/>
            <person name="Tomita M."/>
            <person name="Arakawa K."/>
        </authorList>
    </citation>
    <scope>NUCLEOTIDE SEQUENCE [LARGE SCALE GENOMIC DNA]</scope>
</reference>
<evidence type="ECO:0000313" key="2">
    <source>
        <dbReference type="Proteomes" id="UP000499080"/>
    </source>
</evidence>
<organism evidence="1 2">
    <name type="scientific">Araneus ventricosus</name>
    <name type="common">Orbweaver spider</name>
    <name type="synonym">Epeira ventricosa</name>
    <dbReference type="NCBI Taxonomy" id="182803"/>
    <lineage>
        <taxon>Eukaryota</taxon>
        <taxon>Metazoa</taxon>
        <taxon>Ecdysozoa</taxon>
        <taxon>Arthropoda</taxon>
        <taxon>Chelicerata</taxon>
        <taxon>Arachnida</taxon>
        <taxon>Araneae</taxon>
        <taxon>Araneomorphae</taxon>
        <taxon>Entelegynae</taxon>
        <taxon>Araneoidea</taxon>
        <taxon>Araneidae</taxon>
        <taxon>Araneus</taxon>
    </lineage>
</organism>
<protein>
    <submittedName>
        <fullName evidence="1">Uncharacterized protein</fullName>
    </submittedName>
</protein>
<dbReference type="OrthoDB" id="6617942at2759"/>
<dbReference type="EMBL" id="BGPR01000660">
    <property type="protein sequence ID" value="GBM30427.1"/>
    <property type="molecule type" value="Genomic_DNA"/>
</dbReference>
<accession>A0A4Y2EPJ4</accession>
<evidence type="ECO:0000313" key="1">
    <source>
        <dbReference type="EMBL" id="GBM30427.1"/>
    </source>
</evidence>
<dbReference type="PANTHER" id="PTHR46409:SF1">
    <property type="entry name" value="HTH PSQ-TYPE DOMAIN-CONTAINING PROTEIN"/>
    <property type="match status" value="1"/>
</dbReference>
<sequence>MLTDNRENIRSLAQQKLICARNGNRGSSEVRIFQLPKIDLKAKDYFALINWQRAGRFEPPLLLNVPFKEIVAMVKVRKTEELSKYPCHTQAVERCIRLVSEASESVYGEEKRHGFILNRMQSISFIKHYNQ</sequence>
<dbReference type="PANTHER" id="PTHR46409">
    <property type="entry name" value="HTH PSQ-TYPE DOMAIN-CONTAINING PROTEIN"/>
    <property type="match status" value="1"/>
</dbReference>
<name>A0A4Y2EPJ4_ARAVE</name>
<gene>
    <name evidence="1" type="ORF">AVEN_203004_1</name>
</gene>